<feature type="binding site" evidence="11">
    <location>
        <position position="392"/>
    </location>
    <ligand>
        <name>Fe cation</name>
        <dbReference type="ChEBI" id="CHEBI:24875"/>
    </ligand>
</feature>
<accession>A0A8H4W7N2</accession>
<evidence type="ECO:0000256" key="5">
    <source>
        <dbReference type="ARBA" id="ARBA00022723"/>
    </source>
</evidence>
<dbReference type="InterPro" id="IPR046451">
    <property type="entry name" value="HgmA_C"/>
</dbReference>
<dbReference type="PANTHER" id="PTHR11056">
    <property type="entry name" value="HOMOGENTISATE 1,2-DIOXYGENASE"/>
    <property type="match status" value="1"/>
</dbReference>
<evidence type="ECO:0000256" key="8">
    <source>
        <dbReference type="ARBA" id="ARBA00023002"/>
    </source>
</evidence>
<keyword evidence="9 11" id="KW-0408">Iron</keyword>
<dbReference type="InterPro" id="IPR014710">
    <property type="entry name" value="RmlC-like_jellyroll"/>
</dbReference>
<dbReference type="Pfam" id="PF20510">
    <property type="entry name" value="HgmA_N"/>
    <property type="match status" value="1"/>
</dbReference>
<dbReference type="CDD" id="cd07000">
    <property type="entry name" value="cupin_HGO_N"/>
    <property type="match status" value="1"/>
</dbReference>
<dbReference type="Pfam" id="PF04209">
    <property type="entry name" value="HgmA_C"/>
    <property type="match status" value="1"/>
</dbReference>
<organism evidence="14 15">
    <name type="scientific">Cudoniella acicularis</name>
    <dbReference type="NCBI Taxonomy" id="354080"/>
    <lineage>
        <taxon>Eukaryota</taxon>
        <taxon>Fungi</taxon>
        <taxon>Dikarya</taxon>
        <taxon>Ascomycota</taxon>
        <taxon>Pezizomycotina</taxon>
        <taxon>Leotiomycetes</taxon>
        <taxon>Helotiales</taxon>
        <taxon>Tricladiaceae</taxon>
        <taxon>Cudoniella</taxon>
    </lineage>
</organism>
<dbReference type="OrthoDB" id="1689029at2759"/>
<gene>
    <name evidence="14" type="ORF">G7Y89_g3440</name>
</gene>
<feature type="binding site" evidence="11">
    <location>
        <position position="362"/>
    </location>
    <ligand>
        <name>Fe cation</name>
        <dbReference type="ChEBI" id="CHEBI:24875"/>
    </ligand>
</feature>
<feature type="binding site" evidence="11">
    <location>
        <position position="371"/>
    </location>
    <ligand>
        <name>homogentisate</name>
        <dbReference type="ChEBI" id="CHEBI:16169"/>
    </ligand>
</feature>
<evidence type="ECO:0000259" key="12">
    <source>
        <dbReference type="Pfam" id="PF04209"/>
    </source>
</evidence>
<evidence type="ECO:0000256" key="6">
    <source>
        <dbReference type="ARBA" id="ARBA00022878"/>
    </source>
</evidence>
<dbReference type="GO" id="GO:0006559">
    <property type="term" value="P:L-phenylalanine catabolic process"/>
    <property type="evidence" value="ECO:0007669"/>
    <property type="project" value="UniProtKB-UniPathway"/>
</dbReference>
<dbReference type="FunFam" id="2.60.120.10:FF:000034">
    <property type="entry name" value="Homogentisate 1,2-dioxygenase"/>
    <property type="match status" value="1"/>
</dbReference>
<evidence type="ECO:0000256" key="4">
    <source>
        <dbReference type="ARBA" id="ARBA00013127"/>
    </source>
</evidence>
<feature type="domain" description="Homogentisate 1,2-dioxygenase N-terminal" evidence="13">
    <location>
        <begin position="38"/>
        <end position="300"/>
    </location>
</feature>
<dbReference type="UniPathway" id="UPA00139">
    <property type="reaction ID" value="UER00339"/>
</dbReference>
<keyword evidence="8" id="KW-0560">Oxidoreductase</keyword>
<sequence>MATDTPTSFSLRGATARGNFTTKATSQDPYCYQVGFNNRPDTLPHGRNTPQRCKYDLFSEQLNGTSFVSSRASVQHAWFYRIRPSVAHGPLQKLDSTVNIQSCFSLSNPRVQYSPMESVWDPFPLPKDDEKINFIQGLKTICGHGDPTLKEGLAIHMYTANASMNNKAFCNNDGDMLIIPQQGRLDIQTEFGRIMVRPGEIVVIQAGIRFKIVLPDGPVRGYIQEIFGSHYELPELGPIGSNGMALPRDFEIPIASFDIDLSSWEIIYKLGGHLYSCTQDHTPFDVVAWHGNYAPYKYELSRFVNSATVDKDQSDPSIYCVLTAKSKTPGVSLADFLIFTPKWSVTANTFRPPYYHRNVNTEIMGMVYGDWYGTGHSLAPGGLSHEASFMPHGESIEKWREATTVELQAQRVSQNSIAFMFHITAHVAITDFALNASNRDVVATDMWDNIQGGFLDNLDEVNRDLAAAGFPLLEEHLGAGGVQSEKPEKEVFVNWVGRLRDLKSTKDQVVLLLNVKDV</sequence>
<evidence type="ECO:0000256" key="9">
    <source>
        <dbReference type="ARBA" id="ARBA00023004"/>
    </source>
</evidence>
<comment type="pathway">
    <text evidence="2">Amino-acid degradation; L-phenylalanine degradation; acetoacetate and fumarate from L-phenylalanine: step 4/6.</text>
</comment>
<dbReference type="PANTHER" id="PTHR11056:SF4">
    <property type="entry name" value="HOMOGENTISATE 1,2-DIOXYGENASE"/>
    <property type="match status" value="1"/>
</dbReference>
<comment type="similarity">
    <text evidence="3">Belongs to the homogentisate dioxygenase family.</text>
</comment>
<keyword evidence="6" id="KW-0828">Tyrosine catabolism</keyword>
<name>A0A8H4W7N2_9HELO</name>
<evidence type="ECO:0000256" key="7">
    <source>
        <dbReference type="ARBA" id="ARBA00022964"/>
    </source>
</evidence>
<dbReference type="EC" id="1.13.11.5" evidence="4"/>
<protein>
    <recommendedName>
        <fullName evidence="4">homogentisate 1,2-dioxygenase</fullName>
        <ecNumber evidence="4">1.13.11.5</ecNumber>
    </recommendedName>
</protein>
<feature type="domain" description="Homogentisate 1,2-dioxygenase C-terminal" evidence="12">
    <location>
        <begin position="302"/>
        <end position="451"/>
    </location>
</feature>
<reference evidence="14 15" key="1">
    <citation type="submission" date="2020-03" db="EMBL/GenBank/DDBJ databases">
        <title>Draft Genome Sequence of Cudoniella acicularis.</title>
        <authorList>
            <person name="Buettner E."/>
            <person name="Kellner H."/>
        </authorList>
    </citation>
    <scope>NUCLEOTIDE SEQUENCE [LARGE SCALE GENOMIC DNA]</scope>
    <source>
        <strain evidence="14 15">DSM 108380</strain>
    </source>
</reference>
<dbReference type="GO" id="GO:0005737">
    <property type="term" value="C:cytoplasm"/>
    <property type="evidence" value="ECO:0007669"/>
    <property type="project" value="TreeGrafter"/>
</dbReference>
<proteinExistence type="inferred from homology"/>
<dbReference type="AlphaFoldDB" id="A0A8H4W7N2"/>
<feature type="binding site" evidence="11">
    <location>
        <position position="356"/>
    </location>
    <ligand>
        <name>Fe cation</name>
        <dbReference type="ChEBI" id="CHEBI:24875"/>
    </ligand>
</feature>
<evidence type="ECO:0000313" key="15">
    <source>
        <dbReference type="Proteomes" id="UP000566819"/>
    </source>
</evidence>
<evidence type="ECO:0000256" key="3">
    <source>
        <dbReference type="ARBA" id="ARBA00007757"/>
    </source>
</evidence>
<dbReference type="GO" id="GO:0004411">
    <property type="term" value="F:homogentisate 1,2-dioxygenase activity"/>
    <property type="evidence" value="ECO:0007669"/>
    <property type="project" value="UniProtKB-EC"/>
</dbReference>
<keyword evidence="15" id="KW-1185">Reference proteome</keyword>
<dbReference type="GO" id="GO:0006572">
    <property type="term" value="P:L-tyrosine catabolic process"/>
    <property type="evidence" value="ECO:0007669"/>
    <property type="project" value="UniProtKB-KW"/>
</dbReference>
<dbReference type="Proteomes" id="UP000566819">
    <property type="component" value="Unassembled WGS sequence"/>
</dbReference>
<keyword evidence="5 11" id="KW-0479">Metal-binding</keyword>
<evidence type="ECO:0000256" key="2">
    <source>
        <dbReference type="ARBA" id="ARBA00004704"/>
    </source>
</evidence>
<dbReference type="Gene3D" id="2.60.120.10">
    <property type="entry name" value="Jelly Rolls"/>
    <property type="match status" value="1"/>
</dbReference>
<evidence type="ECO:0000256" key="1">
    <source>
        <dbReference type="ARBA" id="ARBA00001962"/>
    </source>
</evidence>
<dbReference type="EMBL" id="JAAMPI010000169">
    <property type="protein sequence ID" value="KAF4634665.1"/>
    <property type="molecule type" value="Genomic_DNA"/>
</dbReference>
<evidence type="ECO:0000256" key="10">
    <source>
        <dbReference type="ARBA" id="ARBA00023232"/>
    </source>
</evidence>
<comment type="cofactor">
    <cofactor evidence="1 11">
        <name>Fe cation</name>
        <dbReference type="ChEBI" id="CHEBI:24875"/>
    </cofactor>
</comment>
<dbReference type="InterPro" id="IPR011051">
    <property type="entry name" value="RmlC_Cupin_sf"/>
</dbReference>
<evidence type="ECO:0000259" key="13">
    <source>
        <dbReference type="Pfam" id="PF20510"/>
    </source>
</evidence>
<keyword evidence="7" id="KW-0223">Dioxygenase</keyword>
<feature type="binding site" evidence="11">
    <location>
        <position position="392"/>
    </location>
    <ligand>
        <name>homogentisate</name>
        <dbReference type="ChEBI" id="CHEBI:16169"/>
    </ligand>
</feature>
<comment type="caution">
    <text evidence="14">The sequence shown here is derived from an EMBL/GenBank/DDBJ whole genome shotgun (WGS) entry which is preliminary data.</text>
</comment>
<dbReference type="InterPro" id="IPR046452">
    <property type="entry name" value="HgmA_N"/>
</dbReference>
<dbReference type="SUPFAM" id="SSF51182">
    <property type="entry name" value="RmlC-like cupins"/>
    <property type="match status" value="1"/>
</dbReference>
<evidence type="ECO:0000256" key="11">
    <source>
        <dbReference type="PIRSR" id="PIRSR605708-2"/>
    </source>
</evidence>
<dbReference type="GO" id="GO:0046872">
    <property type="term" value="F:metal ion binding"/>
    <property type="evidence" value="ECO:0007669"/>
    <property type="project" value="UniProtKB-KW"/>
</dbReference>
<dbReference type="InterPro" id="IPR005708">
    <property type="entry name" value="Homogentis_dOase"/>
</dbReference>
<keyword evidence="10" id="KW-0585">Phenylalanine catabolism</keyword>
<evidence type="ECO:0000313" key="14">
    <source>
        <dbReference type="EMBL" id="KAF4634665.1"/>
    </source>
</evidence>